<dbReference type="InParanoid" id="A0A2P6NCD9"/>
<dbReference type="Gene3D" id="1.10.510.10">
    <property type="entry name" value="Transferase(Phosphotransferase) domain 1"/>
    <property type="match status" value="1"/>
</dbReference>
<dbReference type="PRINTS" id="PR00783">
    <property type="entry name" value="MINTRINSICP"/>
</dbReference>
<dbReference type="Proteomes" id="UP000241769">
    <property type="component" value="Unassembled WGS sequence"/>
</dbReference>
<proteinExistence type="inferred from homology"/>
<dbReference type="SMART" id="SM00220">
    <property type="entry name" value="S_TKc"/>
    <property type="match status" value="1"/>
</dbReference>
<keyword evidence="5 7" id="KW-0472">Membrane</keyword>
<evidence type="ECO:0000256" key="7">
    <source>
        <dbReference type="SAM" id="Phobius"/>
    </source>
</evidence>
<evidence type="ECO:0000256" key="3">
    <source>
        <dbReference type="ARBA" id="ARBA00022692"/>
    </source>
</evidence>
<dbReference type="InterPro" id="IPR000425">
    <property type="entry name" value="MIP"/>
</dbReference>
<dbReference type="Pfam" id="PF00230">
    <property type="entry name" value="MIP"/>
    <property type="match status" value="1"/>
</dbReference>
<feature type="transmembrane region" description="Helical" evidence="7">
    <location>
        <begin position="209"/>
        <end position="228"/>
    </location>
</feature>
<keyword evidence="3 6" id="KW-0812">Transmembrane</keyword>
<dbReference type="InterPro" id="IPR011009">
    <property type="entry name" value="Kinase-like_dom_sf"/>
</dbReference>
<feature type="transmembrane region" description="Helical" evidence="7">
    <location>
        <begin position="234"/>
        <end position="254"/>
    </location>
</feature>
<dbReference type="PROSITE" id="PS50011">
    <property type="entry name" value="PROTEIN_KINASE_DOM"/>
    <property type="match status" value="1"/>
</dbReference>
<reference evidence="9 10" key="1">
    <citation type="journal article" date="2018" name="Genome Biol. Evol.">
        <title>Multiple Roots of Fruiting Body Formation in Amoebozoa.</title>
        <authorList>
            <person name="Hillmann F."/>
            <person name="Forbes G."/>
            <person name="Novohradska S."/>
            <person name="Ferling I."/>
            <person name="Riege K."/>
            <person name="Groth M."/>
            <person name="Westermann M."/>
            <person name="Marz M."/>
            <person name="Spaller T."/>
            <person name="Winckler T."/>
            <person name="Schaap P."/>
            <person name="Glockner G."/>
        </authorList>
    </citation>
    <scope>NUCLEOTIDE SEQUENCE [LARGE SCALE GENOMIC DNA]</scope>
    <source>
        <strain evidence="9 10">Jena</strain>
    </source>
</reference>
<feature type="transmembrane region" description="Helical" evidence="7">
    <location>
        <begin position="325"/>
        <end position="345"/>
    </location>
</feature>
<dbReference type="PANTHER" id="PTHR19139">
    <property type="entry name" value="AQUAPORIN TRANSPORTER"/>
    <property type="match status" value="1"/>
</dbReference>
<dbReference type="InterPro" id="IPR034294">
    <property type="entry name" value="Aquaporin_transptr"/>
</dbReference>
<gene>
    <name evidence="9" type="ORF">PROFUN_01138</name>
</gene>
<comment type="subcellular location">
    <subcellularLocation>
        <location evidence="1">Membrane</location>
        <topology evidence="1">Multi-pass membrane protein</topology>
    </subcellularLocation>
</comment>
<evidence type="ECO:0000256" key="2">
    <source>
        <dbReference type="ARBA" id="ARBA00006175"/>
    </source>
</evidence>
<keyword evidence="6" id="KW-0813">Transport</keyword>
<dbReference type="GO" id="GO:0005886">
    <property type="term" value="C:plasma membrane"/>
    <property type="evidence" value="ECO:0007669"/>
    <property type="project" value="TreeGrafter"/>
</dbReference>
<dbReference type="PANTHER" id="PTHR19139:SF199">
    <property type="entry name" value="MIP17260P"/>
    <property type="match status" value="1"/>
</dbReference>
<dbReference type="EMBL" id="MDYQ01000121">
    <property type="protein sequence ID" value="PRP81631.1"/>
    <property type="molecule type" value="Genomic_DNA"/>
</dbReference>
<sequence length="431" mass="48130">MLMHKSRDGTRTTHLIDFGFATRDGDSSMSLACGSLPYAAPELLAGKGYSKNVDVWSAGILLYTMLLGTTPYNQVEKTRIKSAIANGQIEYPEDMYSKLSIDAQDILSRMLTLDPSKRWSAAQILRHPWLQSEGRVGSSTRWRYHVLRTASQKVGENPDFLYRTYNVIHHGEEKQQHHSTHVEYERHVTGKDFPSSEELRDARLWRATLAEFLGTFLLIVVGISVELLHHDNVLLVAIAWGLLEVILIFVFEEISGAQLNPGTSFGTFLAGKQSLLRTLFFTLVQFIAGLLAVPMMMALLSPDLRHDDEYRFCVTEILAGNRGRALVVETFITFLFVFVDFSLTLNPIQPIVVSKVAAPFAIGATMTLNALLALHITGASGNAARSFGPAVYAGYWKDHWIYWVGCYLGAALAAILFRAFIHGNDNEKKEE</sequence>
<dbReference type="GO" id="GO:0004672">
    <property type="term" value="F:protein kinase activity"/>
    <property type="evidence" value="ECO:0007669"/>
    <property type="project" value="InterPro"/>
</dbReference>
<dbReference type="InterPro" id="IPR023271">
    <property type="entry name" value="Aquaporin-like"/>
</dbReference>
<dbReference type="SUPFAM" id="SSF81338">
    <property type="entry name" value="Aquaporin-like"/>
    <property type="match status" value="1"/>
</dbReference>
<dbReference type="GO" id="GO:0005524">
    <property type="term" value="F:ATP binding"/>
    <property type="evidence" value="ECO:0007669"/>
    <property type="project" value="InterPro"/>
</dbReference>
<dbReference type="GO" id="GO:0015250">
    <property type="term" value="F:water channel activity"/>
    <property type="evidence" value="ECO:0007669"/>
    <property type="project" value="TreeGrafter"/>
</dbReference>
<feature type="transmembrane region" description="Helical" evidence="7">
    <location>
        <begin position="275"/>
        <end position="300"/>
    </location>
</feature>
<dbReference type="AlphaFoldDB" id="A0A2P6NCD9"/>
<keyword evidence="4 7" id="KW-1133">Transmembrane helix</keyword>
<protein>
    <recommendedName>
        <fullName evidence="8">Protein kinase domain-containing protein</fullName>
    </recommendedName>
</protein>
<comment type="caution">
    <text evidence="9">The sequence shown here is derived from an EMBL/GenBank/DDBJ whole genome shotgun (WGS) entry which is preliminary data.</text>
</comment>
<dbReference type="Gene3D" id="1.20.1080.10">
    <property type="entry name" value="Glycerol uptake facilitator protein"/>
    <property type="match status" value="1"/>
</dbReference>
<evidence type="ECO:0000259" key="8">
    <source>
        <dbReference type="PROSITE" id="PS50011"/>
    </source>
</evidence>
<evidence type="ECO:0000313" key="9">
    <source>
        <dbReference type="EMBL" id="PRP81631.1"/>
    </source>
</evidence>
<keyword evidence="10" id="KW-1185">Reference proteome</keyword>
<dbReference type="Pfam" id="PF00069">
    <property type="entry name" value="Pkinase"/>
    <property type="match status" value="1"/>
</dbReference>
<comment type="similarity">
    <text evidence="2 6">Belongs to the MIP/aquaporin (TC 1.A.8) family.</text>
</comment>
<feature type="transmembrane region" description="Helical" evidence="7">
    <location>
        <begin position="400"/>
        <end position="421"/>
    </location>
</feature>
<name>A0A2P6NCD9_9EUKA</name>
<evidence type="ECO:0000256" key="6">
    <source>
        <dbReference type="RuleBase" id="RU000477"/>
    </source>
</evidence>
<dbReference type="STRING" id="1890364.A0A2P6NCD9"/>
<dbReference type="SUPFAM" id="SSF56112">
    <property type="entry name" value="Protein kinase-like (PK-like)"/>
    <property type="match status" value="1"/>
</dbReference>
<evidence type="ECO:0000313" key="10">
    <source>
        <dbReference type="Proteomes" id="UP000241769"/>
    </source>
</evidence>
<evidence type="ECO:0000256" key="5">
    <source>
        <dbReference type="ARBA" id="ARBA00023136"/>
    </source>
</evidence>
<feature type="transmembrane region" description="Helical" evidence="7">
    <location>
        <begin position="357"/>
        <end position="380"/>
    </location>
</feature>
<dbReference type="InterPro" id="IPR000719">
    <property type="entry name" value="Prot_kinase_dom"/>
</dbReference>
<accession>A0A2P6NCD9</accession>
<feature type="domain" description="Protein kinase" evidence="8">
    <location>
        <begin position="1"/>
        <end position="130"/>
    </location>
</feature>
<evidence type="ECO:0000256" key="4">
    <source>
        <dbReference type="ARBA" id="ARBA00022989"/>
    </source>
</evidence>
<evidence type="ECO:0000256" key="1">
    <source>
        <dbReference type="ARBA" id="ARBA00004141"/>
    </source>
</evidence>
<dbReference type="OrthoDB" id="3222at2759"/>
<organism evidence="9 10">
    <name type="scientific">Planoprotostelium fungivorum</name>
    <dbReference type="NCBI Taxonomy" id="1890364"/>
    <lineage>
        <taxon>Eukaryota</taxon>
        <taxon>Amoebozoa</taxon>
        <taxon>Evosea</taxon>
        <taxon>Variosea</taxon>
        <taxon>Cavosteliida</taxon>
        <taxon>Cavosteliaceae</taxon>
        <taxon>Planoprotostelium</taxon>
    </lineage>
</organism>